<dbReference type="Gene3D" id="3.40.50.720">
    <property type="entry name" value="NAD(P)-binding Rossmann-like Domain"/>
    <property type="match status" value="1"/>
</dbReference>
<evidence type="ECO:0000313" key="7">
    <source>
        <dbReference type="Proteomes" id="UP000482800"/>
    </source>
</evidence>
<keyword evidence="2" id="KW-0479">Metal-binding</keyword>
<gene>
    <name evidence="6" type="ORF">Phou_070970</name>
</gene>
<feature type="domain" description="Alcohol dehydrogenase-like N-terminal" evidence="5">
    <location>
        <begin position="27"/>
        <end position="140"/>
    </location>
</feature>
<keyword evidence="3" id="KW-0862">Zinc</keyword>
<dbReference type="Pfam" id="PF08240">
    <property type="entry name" value="ADH_N"/>
    <property type="match status" value="1"/>
</dbReference>
<dbReference type="InterPro" id="IPR013149">
    <property type="entry name" value="ADH-like_C"/>
</dbReference>
<evidence type="ECO:0000256" key="1">
    <source>
        <dbReference type="ARBA" id="ARBA00001947"/>
    </source>
</evidence>
<reference evidence="6 7" key="1">
    <citation type="submission" date="2020-03" db="EMBL/GenBank/DDBJ databases">
        <title>Whole genome shotgun sequence of Phytohabitans houttuyneae NBRC 108639.</title>
        <authorList>
            <person name="Komaki H."/>
            <person name="Tamura T."/>
        </authorList>
    </citation>
    <scope>NUCLEOTIDE SEQUENCE [LARGE SCALE GENOMIC DNA]</scope>
    <source>
        <strain evidence="6 7">NBRC 108639</strain>
    </source>
</reference>
<dbReference type="PANTHER" id="PTHR42813">
    <property type="entry name" value="ZINC-TYPE ALCOHOL DEHYDROGENASE-LIKE"/>
    <property type="match status" value="1"/>
</dbReference>
<comment type="cofactor">
    <cofactor evidence="1">
        <name>Zn(2+)</name>
        <dbReference type="ChEBI" id="CHEBI:29105"/>
    </cofactor>
</comment>
<evidence type="ECO:0000259" key="4">
    <source>
        <dbReference type="Pfam" id="PF00107"/>
    </source>
</evidence>
<reference evidence="6 7" key="2">
    <citation type="submission" date="2020-03" db="EMBL/GenBank/DDBJ databases">
        <authorList>
            <person name="Ichikawa N."/>
            <person name="Kimura A."/>
            <person name="Kitahashi Y."/>
            <person name="Uohara A."/>
        </authorList>
    </citation>
    <scope>NUCLEOTIDE SEQUENCE [LARGE SCALE GENOMIC DNA]</scope>
    <source>
        <strain evidence="6 7">NBRC 108639</strain>
    </source>
</reference>
<dbReference type="GO" id="GO:0046872">
    <property type="term" value="F:metal ion binding"/>
    <property type="evidence" value="ECO:0007669"/>
    <property type="project" value="UniProtKB-KW"/>
</dbReference>
<dbReference type="Pfam" id="PF00107">
    <property type="entry name" value="ADH_zinc_N"/>
    <property type="match status" value="1"/>
</dbReference>
<dbReference type="PANTHER" id="PTHR42813:SF7">
    <property type="entry name" value="ALCOHOL DEHYDROGENASE (ZN-DEPENDENT)-RELATED"/>
    <property type="match status" value="1"/>
</dbReference>
<accession>A0A6V8KMG4</accession>
<evidence type="ECO:0000259" key="5">
    <source>
        <dbReference type="Pfam" id="PF08240"/>
    </source>
</evidence>
<organism evidence="6 7">
    <name type="scientific">Phytohabitans houttuyneae</name>
    <dbReference type="NCBI Taxonomy" id="1076126"/>
    <lineage>
        <taxon>Bacteria</taxon>
        <taxon>Bacillati</taxon>
        <taxon>Actinomycetota</taxon>
        <taxon>Actinomycetes</taxon>
        <taxon>Micromonosporales</taxon>
        <taxon>Micromonosporaceae</taxon>
    </lineage>
</organism>
<dbReference type="Gene3D" id="3.90.180.10">
    <property type="entry name" value="Medium-chain alcohol dehydrogenases, catalytic domain"/>
    <property type="match status" value="1"/>
</dbReference>
<dbReference type="InterPro" id="IPR036291">
    <property type="entry name" value="NAD(P)-bd_dom_sf"/>
</dbReference>
<feature type="domain" description="Alcohol dehydrogenase-like C-terminal" evidence="4">
    <location>
        <begin position="185"/>
        <end position="301"/>
    </location>
</feature>
<proteinExistence type="predicted"/>
<dbReference type="AlphaFoldDB" id="A0A6V8KMG4"/>
<evidence type="ECO:0000313" key="6">
    <source>
        <dbReference type="EMBL" id="GFJ82917.1"/>
    </source>
</evidence>
<evidence type="ECO:0000256" key="2">
    <source>
        <dbReference type="ARBA" id="ARBA00022723"/>
    </source>
</evidence>
<dbReference type="SUPFAM" id="SSF50129">
    <property type="entry name" value="GroES-like"/>
    <property type="match status" value="1"/>
</dbReference>
<name>A0A6V8KMG4_9ACTN</name>
<keyword evidence="7" id="KW-1185">Reference proteome</keyword>
<evidence type="ECO:0000256" key="3">
    <source>
        <dbReference type="ARBA" id="ARBA00022833"/>
    </source>
</evidence>
<dbReference type="SUPFAM" id="SSF51735">
    <property type="entry name" value="NAD(P)-binding Rossmann-fold domains"/>
    <property type="match status" value="1"/>
</dbReference>
<protein>
    <submittedName>
        <fullName evidence="6">Alcohol dehydrogenase</fullName>
    </submittedName>
</protein>
<sequence length="335" mass="35224">MATMPQLVLNKPGDADWTEVAVPRLRGDGEALVRPVAVATCDLDTAINAGVFPMELPYAVGHEFVAEVVEVSGGVRTVRPGDVVAVPFQISCGRCGRCLRRQTRDCASVPPSSMYGLGTLGGPWGGALTDLVRVPYADAMLLALPPGVAPATVASLDNLPDAWRAVAPHLRGDDRRVLVVGRQSIGLYAVAVARALDADVTYVDTSATRLGIAERLGATPVQHVDGLRLERYPVTVSTDATPEGIRLALGSTARGGVCTDTGIFPGDVRLPLRAMYMSGVTLVTARADARSDLPEVLALVADGRLDPSVVTADVVPWEEAAHAWSNHAGKLVVTR</sequence>
<dbReference type="InterPro" id="IPR013154">
    <property type="entry name" value="ADH-like_N"/>
</dbReference>
<dbReference type="Proteomes" id="UP000482800">
    <property type="component" value="Unassembled WGS sequence"/>
</dbReference>
<dbReference type="EMBL" id="BLPF01000002">
    <property type="protein sequence ID" value="GFJ82917.1"/>
    <property type="molecule type" value="Genomic_DNA"/>
</dbReference>
<dbReference type="InterPro" id="IPR011032">
    <property type="entry name" value="GroES-like_sf"/>
</dbReference>
<comment type="caution">
    <text evidence="6">The sequence shown here is derived from an EMBL/GenBank/DDBJ whole genome shotgun (WGS) entry which is preliminary data.</text>
</comment>